<evidence type="ECO:0000313" key="6">
    <source>
        <dbReference type="EMBL" id="PLB53579.1"/>
    </source>
</evidence>
<dbReference type="GO" id="GO:0046872">
    <property type="term" value="F:metal ion binding"/>
    <property type="evidence" value="ECO:0007669"/>
    <property type="project" value="UniProtKB-KW"/>
</dbReference>
<dbReference type="RefSeq" id="XP_024708881.1">
    <property type="nucleotide sequence ID" value="XM_024853038.1"/>
</dbReference>
<keyword evidence="2" id="KW-0479">Metal-binding</keyword>
<evidence type="ECO:0000313" key="7">
    <source>
        <dbReference type="Proteomes" id="UP000234275"/>
    </source>
</evidence>
<dbReference type="NCBIfam" id="TIGR03494">
    <property type="entry name" value="salicyl_syn"/>
    <property type="match status" value="1"/>
</dbReference>
<organism evidence="6 7">
    <name type="scientific">Aspergillus steynii IBT 23096</name>
    <dbReference type="NCBI Taxonomy" id="1392250"/>
    <lineage>
        <taxon>Eukaryota</taxon>
        <taxon>Fungi</taxon>
        <taxon>Dikarya</taxon>
        <taxon>Ascomycota</taxon>
        <taxon>Pezizomycotina</taxon>
        <taxon>Eurotiomycetes</taxon>
        <taxon>Eurotiomycetidae</taxon>
        <taxon>Eurotiales</taxon>
        <taxon>Aspergillaceae</taxon>
        <taxon>Aspergillus</taxon>
        <taxon>Aspergillus subgen. Circumdati</taxon>
    </lineage>
</organism>
<evidence type="ECO:0000259" key="5">
    <source>
        <dbReference type="Pfam" id="PF00425"/>
    </source>
</evidence>
<proteinExistence type="predicted"/>
<dbReference type="InterPro" id="IPR019996">
    <property type="entry name" value="Salicylate_synthase"/>
</dbReference>
<dbReference type="OrthoDB" id="1865897at2759"/>
<dbReference type="GO" id="GO:0008909">
    <property type="term" value="F:isochorismate synthase activity"/>
    <property type="evidence" value="ECO:0007669"/>
    <property type="project" value="InterPro"/>
</dbReference>
<evidence type="ECO:0000256" key="1">
    <source>
        <dbReference type="ARBA" id="ARBA00001946"/>
    </source>
</evidence>
<dbReference type="InterPro" id="IPR019999">
    <property type="entry name" value="Anth_synth_I-like"/>
</dbReference>
<evidence type="ECO:0000256" key="4">
    <source>
        <dbReference type="ARBA" id="ARBA00023239"/>
    </source>
</evidence>
<dbReference type="EMBL" id="MSFO01000002">
    <property type="protein sequence ID" value="PLB53579.1"/>
    <property type="molecule type" value="Genomic_DNA"/>
</dbReference>
<name>A0A2I2GL53_9EURO</name>
<dbReference type="Proteomes" id="UP000234275">
    <property type="component" value="Unassembled WGS sequence"/>
</dbReference>
<dbReference type="InterPro" id="IPR015890">
    <property type="entry name" value="Chorismate_C"/>
</dbReference>
<dbReference type="Gene3D" id="3.60.120.10">
    <property type="entry name" value="Anthranilate synthase"/>
    <property type="match status" value="1"/>
</dbReference>
<dbReference type="Pfam" id="PF00425">
    <property type="entry name" value="Chorismate_bind"/>
    <property type="match status" value="1"/>
</dbReference>
<comment type="cofactor">
    <cofactor evidence="1">
        <name>Mg(2+)</name>
        <dbReference type="ChEBI" id="CHEBI:18420"/>
    </cofactor>
</comment>
<comment type="caution">
    <text evidence="6">The sequence shown here is derived from an EMBL/GenBank/DDBJ whole genome shotgun (WGS) entry which is preliminary data.</text>
</comment>
<dbReference type="PANTHER" id="PTHR11236:SF48">
    <property type="entry name" value="ISOCHORISMATE SYNTHASE MENF"/>
    <property type="match status" value="1"/>
</dbReference>
<reference evidence="6 7" key="1">
    <citation type="submission" date="2016-12" db="EMBL/GenBank/DDBJ databases">
        <title>The genomes of Aspergillus section Nigri reveals drivers in fungal speciation.</title>
        <authorList>
            <consortium name="DOE Joint Genome Institute"/>
            <person name="Vesth T.C."/>
            <person name="Nybo J."/>
            <person name="Theobald S."/>
            <person name="Brandl J."/>
            <person name="Frisvad J.C."/>
            <person name="Nielsen K.F."/>
            <person name="Lyhne E.K."/>
            <person name="Kogle M.E."/>
            <person name="Kuo A."/>
            <person name="Riley R."/>
            <person name="Clum A."/>
            <person name="Nolan M."/>
            <person name="Lipzen A."/>
            <person name="Salamov A."/>
            <person name="Henrissat B."/>
            <person name="Wiebenga A."/>
            <person name="De Vries R.P."/>
            <person name="Grigoriev I.V."/>
            <person name="Mortensen U.H."/>
            <person name="Andersen M.R."/>
            <person name="Baker S.E."/>
        </authorList>
    </citation>
    <scope>NUCLEOTIDE SEQUENCE [LARGE SCALE GENOMIC DNA]</scope>
    <source>
        <strain evidence="6 7">IBT 23096</strain>
    </source>
</reference>
<dbReference type="AlphaFoldDB" id="A0A2I2GL53"/>
<accession>A0A2I2GL53</accession>
<dbReference type="GO" id="GO:0016833">
    <property type="term" value="F:oxo-acid-lyase activity"/>
    <property type="evidence" value="ECO:0007669"/>
    <property type="project" value="InterPro"/>
</dbReference>
<dbReference type="InterPro" id="IPR005801">
    <property type="entry name" value="ADC_synthase"/>
</dbReference>
<dbReference type="VEuPathDB" id="FungiDB:P170DRAFT_473437"/>
<dbReference type="SUPFAM" id="SSF56322">
    <property type="entry name" value="ADC synthase"/>
    <property type="match status" value="1"/>
</dbReference>
<sequence length="451" mass="48766">MPSHIISFDLDFAENVTLERVAMVLSRYKECEHYAYERADTWSLGLGTHASFMIDAKGEIATITTGARREEHPVGDSLAQAARDFLSQHAQPDHKVFGQVGFNYAAHTQGMPFKPGSCPLLSLLVPRVEVLFHRDQITLTGPHDTELKELSTLIMGDAALEPHPGSTIDTGDPAGEYVSQVQRAQADIAGGKYTKVVPSRAVRLSTRVDMAATLLCGRQANDPARSFSLSQGGFQATGFSPELVMSVREGIVATEPLAGTRSRLGSAAEVEKLTQELTHDPKEIMEHVMSVKEAMEELNRLCVSGTVTTDDFMSVRPRGSVQHLGSRVSGTLTADKDPWDALGVTFPSITASGIPKRAALEGIQRLENRPRELYSGAVLMLDGPDSFEASLVLRTVFQDPHRAWIQAGAGVIAQSSPDRELTETREKLASIAPFVVTEATPVGLCSCGEGE</sequence>
<dbReference type="GeneID" id="36560736"/>
<evidence type="ECO:0000256" key="2">
    <source>
        <dbReference type="ARBA" id="ARBA00022723"/>
    </source>
</evidence>
<dbReference type="GO" id="GO:0000162">
    <property type="term" value="P:L-tryptophan biosynthetic process"/>
    <property type="evidence" value="ECO:0007669"/>
    <property type="project" value="TreeGrafter"/>
</dbReference>
<dbReference type="STRING" id="1392250.A0A2I2GL53"/>
<dbReference type="PANTHER" id="PTHR11236">
    <property type="entry name" value="AMINOBENZOATE/ANTHRANILATE SYNTHASE"/>
    <property type="match status" value="1"/>
</dbReference>
<keyword evidence="4" id="KW-0456">Lyase</keyword>
<keyword evidence="3" id="KW-0460">Magnesium</keyword>
<gene>
    <name evidence="6" type="ORF">P170DRAFT_473437</name>
</gene>
<evidence type="ECO:0000256" key="3">
    <source>
        <dbReference type="ARBA" id="ARBA00022842"/>
    </source>
</evidence>
<feature type="domain" description="Chorismate-utilising enzyme C-terminal" evidence="5">
    <location>
        <begin position="176"/>
        <end position="427"/>
    </location>
</feature>
<keyword evidence="7" id="KW-1185">Reference proteome</keyword>
<protein>
    <submittedName>
        <fullName evidence="6">ADC synthase</fullName>
    </submittedName>
</protein>